<dbReference type="PROSITE" id="PS51384">
    <property type="entry name" value="FAD_FR"/>
    <property type="match status" value="1"/>
</dbReference>
<sequence length="508" mass="57910">MGYCIPVAKGAAETLKFNMALILLPVCRNTLTWLRSTRARKFVPFDDNINFHKTIAVAIAIGVAVHALTHLTCDFPLLINSSPEKFSLIASDFHNKKPTYTSLLTSIEGATGILMVIFMFISFTLATHHFRRSQLRLPPPFSRLTGFNAFWYSHHLLAITWMYIAVPLLLYIAERSLRTRRSAHYSVKIVKVSVLPGNVFSIIMYKPTGFKYKSGQYVFLQCPNISPFEWHPFSITSAPGDEYLSVHIRTVGDWTKELKRVFTEDDETLPLASDRATLGELVQMEQRRQPKLFLDGPYGAPAQDYQSYDVLLLIGLGIGATPFISILRNLINETRAIDEMESMTETTRSGDSSNSFTSSNLTPSRNKRTQRTTNAYFYWVTREPGSFEWFEGVLDQVAEMDHKGQIELHNYLTSVYEEGDARSTLITMIQALNHAKHGVDILSGTRVRTHFARPNWREVFTKIASKHRQSTVGVFYCGMPVLAKELKKLSLEMSHKTTTRFDFHKEYF</sequence>
<keyword evidence="12" id="KW-1185">Reference proteome</keyword>
<evidence type="ECO:0000259" key="10">
    <source>
        <dbReference type="PROSITE" id="PS51384"/>
    </source>
</evidence>
<keyword evidence="4" id="KW-0274">FAD</keyword>
<protein>
    <recommendedName>
        <fullName evidence="10">FAD-binding FR-type domain-containing protein</fullName>
    </recommendedName>
</protein>
<dbReference type="InterPro" id="IPR013121">
    <property type="entry name" value="Fe_red_NAD-bd_6"/>
</dbReference>
<dbReference type="Gene3D" id="2.40.30.10">
    <property type="entry name" value="Translation factors"/>
    <property type="match status" value="1"/>
</dbReference>
<dbReference type="CDD" id="cd06186">
    <property type="entry name" value="NOX_Duox_like_FAD_NADP"/>
    <property type="match status" value="1"/>
</dbReference>
<dbReference type="InterPro" id="IPR013130">
    <property type="entry name" value="Fe3_Rdtase_TM_dom"/>
</dbReference>
<dbReference type="InterPro" id="IPR017938">
    <property type="entry name" value="Riboflavin_synthase-like_b-brl"/>
</dbReference>
<keyword evidence="3 9" id="KW-0812">Transmembrane</keyword>
<evidence type="ECO:0000313" key="12">
    <source>
        <dbReference type="Proteomes" id="UP001341840"/>
    </source>
</evidence>
<keyword evidence="2" id="KW-0285">Flavoprotein</keyword>
<comment type="caution">
    <text evidence="11">The sequence shown here is derived from an EMBL/GenBank/DDBJ whole genome shotgun (WGS) entry which is preliminary data.</text>
</comment>
<feature type="compositionally biased region" description="Low complexity" evidence="8">
    <location>
        <begin position="349"/>
        <end position="364"/>
    </location>
</feature>
<dbReference type="SUPFAM" id="SSF52343">
    <property type="entry name" value="Ferredoxin reductase-like, C-terminal NADP-linked domain"/>
    <property type="match status" value="1"/>
</dbReference>
<keyword evidence="7 9" id="KW-0472">Membrane</keyword>
<dbReference type="Gene3D" id="3.40.50.80">
    <property type="entry name" value="Nucleotide-binding domain of ferredoxin-NADP reductase (FNR) module"/>
    <property type="match status" value="1"/>
</dbReference>
<evidence type="ECO:0000313" key="11">
    <source>
        <dbReference type="EMBL" id="MED6160775.1"/>
    </source>
</evidence>
<dbReference type="PANTHER" id="PTHR11972">
    <property type="entry name" value="NADPH OXIDASE"/>
    <property type="match status" value="1"/>
</dbReference>
<dbReference type="PRINTS" id="PR00466">
    <property type="entry name" value="GP91PHOX"/>
</dbReference>
<feature type="transmembrane region" description="Helical" evidence="9">
    <location>
        <begin position="150"/>
        <end position="173"/>
    </location>
</feature>
<keyword evidence="5 9" id="KW-1133">Transmembrane helix</keyword>
<reference evidence="11 12" key="1">
    <citation type="journal article" date="2023" name="Plants (Basel)">
        <title>Bridging the Gap: Combining Genomics and Transcriptomics Approaches to Understand Stylosanthes scabra, an Orphan Legume from the Brazilian Caatinga.</title>
        <authorList>
            <person name="Ferreira-Neto J.R.C."/>
            <person name="da Silva M.D."/>
            <person name="Binneck E."/>
            <person name="de Melo N.F."/>
            <person name="da Silva R.H."/>
            <person name="de Melo A.L.T.M."/>
            <person name="Pandolfi V."/>
            <person name="Bustamante F.O."/>
            <person name="Brasileiro-Vidal A.C."/>
            <person name="Benko-Iseppon A.M."/>
        </authorList>
    </citation>
    <scope>NUCLEOTIDE SEQUENCE [LARGE SCALE GENOMIC DNA]</scope>
    <source>
        <tissue evidence="11">Leaves</tissue>
    </source>
</reference>
<dbReference type="PANTHER" id="PTHR11972:SF44">
    <property type="entry name" value="RESPIRATORY BURST OXIDASE HOMOLOG PROTEIN E"/>
    <property type="match status" value="1"/>
</dbReference>
<dbReference type="SFLD" id="SFLDG01169">
    <property type="entry name" value="NADPH_oxidase_subgroup_(NOX)"/>
    <property type="match status" value="1"/>
</dbReference>
<name>A0ABU6UKD0_9FABA</name>
<dbReference type="InterPro" id="IPR013112">
    <property type="entry name" value="FAD-bd_8"/>
</dbReference>
<dbReference type="InterPro" id="IPR039261">
    <property type="entry name" value="FNR_nucleotide-bd"/>
</dbReference>
<dbReference type="InterPro" id="IPR000778">
    <property type="entry name" value="Cyt_b245_heavy_chain"/>
</dbReference>
<evidence type="ECO:0000256" key="1">
    <source>
        <dbReference type="ARBA" id="ARBA00004141"/>
    </source>
</evidence>
<proteinExistence type="predicted"/>
<evidence type="ECO:0000256" key="3">
    <source>
        <dbReference type="ARBA" id="ARBA00022692"/>
    </source>
</evidence>
<accession>A0ABU6UKD0</accession>
<evidence type="ECO:0000256" key="6">
    <source>
        <dbReference type="ARBA" id="ARBA00023002"/>
    </source>
</evidence>
<evidence type="ECO:0000256" key="5">
    <source>
        <dbReference type="ARBA" id="ARBA00022989"/>
    </source>
</evidence>
<feature type="domain" description="FAD-binding FR-type" evidence="10">
    <location>
        <begin position="182"/>
        <end position="304"/>
    </location>
</feature>
<feature type="region of interest" description="Disordered" evidence="8">
    <location>
        <begin position="342"/>
        <end position="367"/>
    </location>
</feature>
<dbReference type="Pfam" id="PF08030">
    <property type="entry name" value="NAD_binding_6"/>
    <property type="match status" value="1"/>
</dbReference>
<evidence type="ECO:0000256" key="7">
    <source>
        <dbReference type="ARBA" id="ARBA00023136"/>
    </source>
</evidence>
<keyword evidence="6" id="KW-0560">Oxidoreductase</keyword>
<dbReference type="Pfam" id="PF08022">
    <property type="entry name" value="FAD_binding_8"/>
    <property type="match status" value="1"/>
</dbReference>
<dbReference type="Pfam" id="PF01794">
    <property type="entry name" value="Ferric_reduct"/>
    <property type="match status" value="1"/>
</dbReference>
<evidence type="ECO:0000256" key="9">
    <source>
        <dbReference type="SAM" id="Phobius"/>
    </source>
</evidence>
<gene>
    <name evidence="11" type="ORF">PIB30_054510</name>
</gene>
<organism evidence="11 12">
    <name type="scientific">Stylosanthes scabra</name>
    <dbReference type="NCBI Taxonomy" id="79078"/>
    <lineage>
        <taxon>Eukaryota</taxon>
        <taxon>Viridiplantae</taxon>
        <taxon>Streptophyta</taxon>
        <taxon>Embryophyta</taxon>
        <taxon>Tracheophyta</taxon>
        <taxon>Spermatophyta</taxon>
        <taxon>Magnoliopsida</taxon>
        <taxon>eudicotyledons</taxon>
        <taxon>Gunneridae</taxon>
        <taxon>Pentapetalae</taxon>
        <taxon>rosids</taxon>
        <taxon>fabids</taxon>
        <taxon>Fabales</taxon>
        <taxon>Fabaceae</taxon>
        <taxon>Papilionoideae</taxon>
        <taxon>50 kb inversion clade</taxon>
        <taxon>dalbergioids sensu lato</taxon>
        <taxon>Dalbergieae</taxon>
        <taxon>Pterocarpus clade</taxon>
        <taxon>Stylosanthes</taxon>
    </lineage>
</organism>
<evidence type="ECO:0000256" key="2">
    <source>
        <dbReference type="ARBA" id="ARBA00022630"/>
    </source>
</evidence>
<dbReference type="InterPro" id="IPR017927">
    <property type="entry name" value="FAD-bd_FR_type"/>
</dbReference>
<evidence type="ECO:0000256" key="4">
    <source>
        <dbReference type="ARBA" id="ARBA00022827"/>
    </source>
</evidence>
<dbReference type="EMBL" id="JASCZI010121245">
    <property type="protein sequence ID" value="MED6160775.1"/>
    <property type="molecule type" value="Genomic_DNA"/>
</dbReference>
<feature type="transmembrane region" description="Helical" evidence="9">
    <location>
        <begin position="100"/>
        <end position="130"/>
    </location>
</feature>
<dbReference type="InterPro" id="IPR050369">
    <property type="entry name" value="RBOH/FRE"/>
</dbReference>
<feature type="transmembrane region" description="Helical" evidence="9">
    <location>
        <begin position="310"/>
        <end position="331"/>
    </location>
</feature>
<dbReference type="Proteomes" id="UP001341840">
    <property type="component" value="Unassembled WGS sequence"/>
</dbReference>
<comment type="subcellular location">
    <subcellularLocation>
        <location evidence="1">Membrane</location>
        <topology evidence="1">Multi-pass membrane protein</topology>
    </subcellularLocation>
</comment>
<dbReference type="SUPFAM" id="SSF63380">
    <property type="entry name" value="Riboflavin synthase domain-like"/>
    <property type="match status" value="1"/>
</dbReference>
<evidence type="ECO:0000256" key="8">
    <source>
        <dbReference type="SAM" id="MobiDB-lite"/>
    </source>
</evidence>